<reference evidence="3" key="1">
    <citation type="submission" date="2016-05" db="EMBL/GenBank/DDBJ databases">
        <title>Comparative genomics of biotechnologically important yeasts.</title>
        <authorList>
            <consortium name="DOE Joint Genome Institute"/>
            <person name="Riley R."/>
            <person name="Haridas S."/>
            <person name="Wolfe K.H."/>
            <person name="Lopes M.R."/>
            <person name="Hittinger C.T."/>
            <person name="Goker M."/>
            <person name="Salamov A."/>
            <person name="Wisecaver J."/>
            <person name="Long T.M."/>
            <person name="Aerts A.L."/>
            <person name="Barry K."/>
            <person name="Choi C."/>
            <person name="Clum A."/>
            <person name="Coughlan A.Y."/>
            <person name="Deshpande S."/>
            <person name="Douglass A.P."/>
            <person name="Hanson S.J."/>
            <person name="Klenk H.-P."/>
            <person name="Labutti K."/>
            <person name="Lapidus A."/>
            <person name="Lindquist E."/>
            <person name="Lipzen A."/>
            <person name="Meier-Kolthoff J.P."/>
            <person name="Ohm R.A."/>
            <person name="Otillar R.P."/>
            <person name="Pangilinan J."/>
            <person name="Peng Y."/>
            <person name="Rokas A."/>
            <person name="Rosa C.A."/>
            <person name="Scheuner C."/>
            <person name="Sibirny A.A."/>
            <person name="Slot J.C."/>
            <person name="Stielow J.B."/>
            <person name="Sun H."/>
            <person name="Kurtzman C.P."/>
            <person name="Blackwell M."/>
            <person name="Grigoriev I.V."/>
            <person name="Jeffries T.W."/>
        </authorList>
    </citation>
    <scope>NUCLEOTIDE SEQUENCE [LARGE SCALE GENOMIC DNA]</scope>
    <source>
        <strain evidence="3">NRRL Y-12698</strain>
    </source>
</reference>
<sequence>MCHECRSHVPDLDELVQLCNYLYIENHPKEFPSSQHDHLTSTQRLYAERFIAYMTQVHCCENLQFLIDCFRYETMYQRYQDVVSGCVTTQVAPLPRPRNMHIHSHPLTSRLATPNMSPITNNNSSGNNSPSTSFDIALPKVLSGSTGNPYDTSSFLSPQHSRIPSGSTNNSELDIFEIEGVDPARPSYQASGLRCQYGTDNINISHASFDLTDALALKAQLFDFWHAIIDTYFTESSLCQLNVSAVTGNNLRDSTPQYRDQEPSSAADIPNPSHLEKVKQEVLALIRGNNYHPFRDSCHSQLESPIPLVSTVSSDSTGVSDSLDNPEMAKSYYETSVTPPLSSPLLESIKIPYPRLAEKESYATLKNSIDTSSPRTSQPNSNSSSFINLLEKVGYRGKLSPLQPSGDEQLLPLRATPRRYYSTFDKSDLSPTSTDDEHGDKLKSRFLKLWTRGSKR</sequence>
<dbReference type="Proteomes" id="UP000094336">
    <property type="component" value="Unassembled WGS sequence"/>
</dbReference>
<dbReference type="InterPro" id="IPR044926">
    <property type="entry name" value="RGS_subdomain_2"/>
</dbReference>
<dbReference type="InterPro" id="IPR036305">
    <property type="entry name" value="RGS_sf"/>
</dbReference>
<feature type="region of interest" description="Disordered" evidence="1">
    <location>
        <begin position="250"/>
        <end position="271"/>
    </location>
</feature>
<evidence type="ECO:0000313" key="2">
    <source>
        <dbReference type="EMBL" id="ODQ82676.1"/>
    </source>
</evidence>
<organism evidence="2 3">
    <name type="scientific">Babjeviella inositovora NRRL Y-12698</name>
    <dbReference type="NCBI Taxonomy" id="984486"/>
    <lineage>
        <taxon>Eukaryota</taxon>
        <taxon>Fungi</taxon>
        <taxon>Dikarya</taxon>
        <taxon>Ascomycota</taxon>
        <taxon>Saccharomycotina</taxon>
        <taxon>Pichiomycetes</taxon>
        <taxon>Serinales incertae sedis</taxon>
        <taxon>Babjeviella</taxon>
    </lineage>
</organism>
<evidence type="ECO:0000256" key="1">
    <source>
        <dbReference type="SAM" id="MobiDB-lite"/>
    </source>
</evidence>
<dbReference type="EMBL" id="KV454426">
    <property type="protein sequence ID" value="ODQ82676.1"/>
    <property type="molecule type" value="Genomic_DNA"/>
</dbReference>
<dbReference type="GeneID" id="30145379"/>
<keyword evidence="3" id="KW-1185">Reference proteome</keyword>
<evidence type="ECO:0000313" key="3">
    <source>
        <dbReference type="Proteomes" id="UP000094336"/>
    </source>
</evidence>
<protein>
    <recommendedName>
        <fullName evidence="4">RGS domain-containing protein</fullName>
    </recommendedName>
</protein>
<accession>A0A1E3QYH8</accession>
<dbReference type="RefSeq" id="XP_018988004.1">
    <property type="nucleotide sequence ID" value="XM_019127526.1"/>
</dbReference>
<dbReference type="SUPFAM" id="SSF48097">
    <property type="entry name" value="Regulator of G-protein signaling, RGS"/>
    <property type="match status" value="1"/>
</dbReference>
<evidence type="ECO:0008006" key="4">
    <source>
        <dbReference type="Google" id="ProtNLM"/>
    </source>
</evidence>
<dbReference type="AlphaFoldDB" id="A0A1E3QYH8"/>
<gene>
    <name evidence="2" type="ORF">BABINDRAFT_159206</name>
</gene>
<dbReference type="Gene3D" id="1.10.167.10">
    <property type="entry name" value="Regulator of G-protein Signalling 4, domain 2"/>
    <property type="match status" value="1"/>
</dbReference>
<proteinExistence type="predicted"/>
<dbReference type="OrthoDB" id="4097096at2759"/>
<name>A0A1E3QYH8_9ASCO</name>